<feature type="chain" id="PRO_5009937808" evidence="7">
    <location>
        <begin position="20"/>
        <end position="132"/>
    </location>
</feature>
<gene>
    <name evidence="9" type="ORF">SAMN05421829_10315</name>
</gene>
<dbReference type="OrthoDB" id="9805828at2"/>
<sequence length="132" mass="14065">MRCALAVTLALLAAQCGIAAGSTAFPGDPARGAAIYDRCIACHALAYNRTGPKHCGLFGRRAGSVSGFAYSPAMARAKFTWNAETLDRFLENPGRTLPGTTMGYAGIADPRERADLIAWLRQATTESPDCRR</sequence>
<dbReference type="RefSeq" id="WP_076601037.1">
    <property type="nucleotide sequence ID" value="NZ_FTMD01000003.1"/>
</dbReference>
<protein>
    <submittedName>
        <fullName evidence="9">Cytochrome c</fullName>
    </submittedName>
</protein>
<proteinExistence type="predicted"/>
<evidence type="ECO:0000256" key="5">
    <source>
        <dbReference type="ARBA" id="ARBA00023004"/>
    </source>
</evidence>
<evidence type="ECO:0000256" key="2">
    <source>
        <dbReference type="ARBA" id="ARBA00022617"/>
    </source>
</evidence>
<evidence type="ECO:0000259" key="8">
    <source>
        <dbReference type="PROSITE" id="PS51007"/>
    </source>
</evidence>
<dbReference type="SUPFAM" id="SSF46626">
    <property type="entry name" value="Cytochrome c"/>
    <property type="match status" value="1"/>
</dbReference>
<evidence type="ECO:0000256" key="7">
    <source>
        <dbReference type="SAM" id="SignalP"/>
    </source>
</evidence>
<keyword evidence="3 6" id="KW-0479">Metal-binding</keyword>
<keyword evidence="5 6" id="KW-0408">Iron</keyword>
<evidence type="ECO:0000256" key="4">
    <source>
        <dbReference type="ARBA" id="ARBA00022982"/>
    </source>
</evidence>
<feature type="domain" description="Cytochrome c" evidence="8">
    <location>
        <begin position="27"/>
        <end position="124"/>
    </location>
</feature>
<keyword evidence="4" id="KW-0249">Electron transport</keyword>
<dbReference type="STRING" id="34027.SAMN05421829_10315"/>
<keyword evidence="1" id="KW-0813">Transport</keyword>
<dbReference type="GO" id="GO:0020037">
    <property type="term" value="F:heme binding"/>
    <property type="evidence" value="ECO:0007669"/>
    <property type="project" value="InterPro"/>
</dbReference>
<dbReference type="Proteomes" id="UP000186819">
    <property type="component" value="Unassembled WGS sequence"/>
</dbReference>
<evidence type="ECO:0000313" key="9">
    <source>
        <dbReference type="EMBL" id="SIQ21483.1"/>
    </source>
</evidence>
<name>A0A1N6QXZ8_9RHOO</name>
<keyword evidence="7" id="KW-0732">Signal</keyword>
<evidence type="ECO:0000256" key="6">
    <source>
        <dbReference type="PROSITE-ProRule" id="PRU00433"/>
    </source>
</evidence>
<dbReference type="InterPro" id="IPR036909">
    <property type="entry name" value="Cyt_c-like_dom_sf"/>
</dbReference>
<organism evidence="9 10">
    <name type="scientific">Aromatoleum tolulyticum</name>
    <dbReference type="NCBI Taxonomy" id="34027"/>
    <lineage>
        <taxon>Bacteria</taxon>
        <taxon>Pseudomonadati</taxon>
        <taxon>Pseudomonadota</taxon>
        <taxon>Betaproteobacteria</taxon>
        <taxon>Rhodocyclales</taxon>
        <taxon>Rhodocyclaceae</taxon>
        <taxon>Aromatoleum</taxon>
    </lineage>
</organism>
<dbReference type="GO" id="GO:0009055">
    <property type="term" value="F:electron transfer activity"/>
    <property type="evidence" value="ECO:0007669"/>
    <property type="project" value="InterPro"/>
</dbReference>
<evidence type="ECO:0000313" key="10">
    <source>
        <dbReference type="Proteomes" id="UP000186819"/>
    </source>
</evidence>
<feature type="signal peptide" evidence="7">
    <location>
        <begin position="1"/>
        <end position="19"/>
    </location>
</feature>
<keyword evidence="10" id="KW-1185">Reference proteome</keyword>
<dbReference type="InterPro" id="IPR009056">
    <property type="entry name" value="Cyt_c-like_dom"/>
</dbReference>
<accession>A0A1N6QXZ8</accession>
<evidence type="ECO:0000256" key="1">
    <source>
        <dbReference type="ARBA" id="ARBA00022448"/>
    </source>
</evidence>
<dbReference type="PROSITE" id="PS51007">
    <property type="entry name" value="CYTC"/>
    <property type="match status" value="1"/>
</dbReference>
<dbReference type="Gene3D" id="1.10.760.10">
    <property type="entry name" value="Cytochrome c-like domain"/>
    <property type="match status" value="1"/>
</dbReference>
<keyword evidence="2 6" id="KW-0349">Heme</keyword>
<dbReference type="EMBL" id="FTMD01000003">
    <property type="protein sequence ID" value="SIQ21483.1"/>
    <property type="molecule type" value="Genomic_DNA"/>
</dbReference>
<dbReference type="PRINTS" id="PR00604">
    <property type="entry name" value="CYTCHRMECIAB"/>
</dbReference>
<dbReference type="AlphaFoldDB" id="A0A1N6QXZ8"/>
<evidence type="ECO:0000256" key="3">
    <source>
        <dbReference type="ARBA" id="ARBA00022723"/>
    </source>
</evidence>
<reference evidence="10" key="1">
    <citation type="submission" date="2017-01" db="EMBL/GenBank/DDBJ databases">
        <authorList>
            <person name="Varghese N."/>
            <person name="Submissions S."/>
        </authorList>
    </citation>
    <scope>NUCLEOTIDE SEQUENCE [LARGE SCALE GENOMIC DNA]</scope>
    <source>
        <strain evidence="10">ATCC 51758</strain>
    </source>
</reference>
<dbReference type="GO" id="GO:0046872">
    <property type="term" value="F:metal ion binding"/>
    <property type="evidence" value="ECO:0007669"/>
    <property type="project" value="UniProtKB-KW"/>
</dbReference>
<dbReference type="Pfam" id="PF00034">
    <property type="entry name" value="Cytochrom_C"/>
    <property type="match status" value="1"/>
</dbReference>
<dbReference type="PANTHER" id="PTHR11961">
    <property type="entry name" value="CYTOCHROME C"/>
    <property type="match status" value="1"/>
</dbReference>
<dbReference type="InterPro" id="IPR002327">
    <property type="entry name" value="Cyt_c_1A/1B"/>
</dbReference>